<protein>
    <submittedName>
        <fullName evidence="2">Uncharacterized protein</fullName>
    </submittedName>
</protein>
<reference evidence="3" key="1">
    <citation type="journal article" date="2019" name="Int. J. Syst. Evol. Microbiol.">
        <title>The Global Catalogue of Microorganisms (GCM) 10K type strain sequencing project: providing services to taxonomists for standard genome sequencing and annotation.</title>
        <authorList>
            <consortium name="The Broad Institute Genomics Platform"/>
            <consortium name="The Broad Institute Genome Sequencing Center for Infectious Disease"/>
            <person name="Wu L."/>
            <person name="Ma J."/>
        </authorList>
    </citation>
    <scope>NUCLEOTIDE SEQUENCE [LARGE SCALE GENOMIC DNA]</scope>
    <source>
        <strain evidence="3">NBRC 112299</strain>
    </source>
</reference>
<keyword evidence="3" id="KW-1185">Reference proteome</keyword>
<evidence type="ECO:0000313" key="3">
    <source>
        <dbReference type="Proteomes" id="UP001157125"/>
    </source>
</evidence>
<accession>A0ABQ6IID3</accession>
<proteinExistence type="predicted"/>
<feature type="compositionally biased region" description="Polar residues" evidence="1">
    <location>
        <begin position="100"/>
        <end position="109"/>
    </location>
</feature>
<dbReference type="Proteomes" id="UP001157125">
    <property type="component" value="Unassembled WGS sequence"/>
</dbReference>
<organism evidence="2 3">
    <name type="scientific">Demequina litorisediminis</name>
    <dbReference type="NCBI Taxonomy" id="1849022"/>
    <lineage>
        <taxon>Bacteria</taxon>
        <taxon>Bacillati</taxon>
        <taxon>Actinomycetota</taxon>
        <taxon>Actinomycetes</taxon>
        <taxon>Micrococcales</taxon>
        <taxon>Demequinaceae</taxon>
        <taxon>Demequina</taxon>
    </lineage>
</organism>
<name>A0ABQ6IID3_9MICO</name>
<sequence length="109" mass="11980">MLRATISALAVAVILLGIPLAVLAAQIVKQDALRDLDLRTTTAARALEVRYRAGETITEDVLNSYVSESQARSHLHLCSVARRHGASRQVRSRGPRSRIAMSQTTAWWS</sequence>
<evidence type="ECO:0000313" key="2">
    <source>
        <dbReference type="EMBL" id="GMA36483.1"/>
    </source>
</evidence>
<dbReference type="EMBL" id="BSUN01000001">
    <property type="protein sequence ID" value="GMA36483.1"/>
    <property type="molecule type" value="Genomic_DNA"/>
</dbReference>
<gene>
    <name evidence="2" type="ORF">GCM10025876_26870</name>
</gene>
<evidence type="ECO:0000256" key="1">
    <source>
        <dbReference type="SAM" id="MobiDB-lite"/>
    </source>
</evidence>
<comment type="caution">
    <text evidence="2">The sequence shown here is derived from an EMBL/GenBank/DDBJ whole genome shotgun (WGS) entry which is preliminary data.</text>
</comment>
<feature type="region of interest" description="Disordered" evidence="1">
    <location>
        <begin position="86"/>
        <end position="109"/>
    </location>
</feature>
<feature type="compositionally biased region" description="Basic residues" evidence="1">
    <location>
        <begin position="86"/>
        <end position="96"/>
    </location>
</feature>